<evidence type="ECO:0000256" key="5">
    <source>
        <dbReference type="ARBA" id="ARBA00038306"/>
    </source>
</evidence>
<evidence type="ECO:0000256" key="3">
    <source>
        <dbReference type="ARBA" id="ARBA00023136"/>
    </source>
</evidence>
<dbReference type="Pfam" id="PF13505">
    <property type="entry name" value="OMP_b-brl"/>
    <property type="match status" value="1"/>
</dbReference>
<evidence type="ECO:0000313" key="9">
    <source>
        <dbReference type="Proteomes" id="UP000251205"/>
    </source>
</evidence>
<name>A0A329Y4V1_RHITR</name>
<feature type="signal peptide" evidence="6">
    <location>
        <begin position="1"/>
        <end position="22"/>
    </location>
</feature>
<dbReference type="RefSeq" id="WP_112344993.1">
    <property type="nucleotide sequence ID" value="NZ_QMKK01000054.1"/>
</dbReference>
<dbReference type="InterPro" id="IPR027385">
    <property type="entry name" value="Beta-barrel_OMP"/>
</dbReference>
<sequence>MRKFLGSTAFLLTMVAASAGYAADLAVSTPPEAPAETAPVFSWTGFYVGLNAGGGFGGNDNVGFHSFGSYLGRFGKIEGSGFLGGGQIGYNYQFDPNWVIGLEADFQGADISDSFRSDIASASSKIDWYGTVRPRIGYSFDNTLIYGTGGLAYGHIKYKGSLAGVGSFDDDATKAGWTVGAGVEHAFTDHITAKLEYQYVDFGSKNMGGDALSTKASPDFHAIRVGLNYKF</sequence>
<accession>A0A329Y4V1</accession>
<dbReference type="GO" id="GO:0009279">
    <property type="term" value="C:cell outer membrane"/>
    <property type="evidence" value="ECO:0007669"/>
    <property type="project" value="UniProtKB-SubCell"/>
</dbReference>
<evidence type="ECO:0000256" key="1">
    <source>
        <dbReference type="ARBA" id="ARBA00004442"/>
    </source>
</evidence>
<organism evidence="8 9">
    <name type="scientific">Rhizobium tropici</name>
    <dbReference type="NCBI Taxonomy" id="398"/>
    <lineage>
        <taxon>Bacteria</taxon>
        <taxon>Pseudomonadati</taxon>
        <taxon>Pseudomonadota</taxon>
        <taxon>Alphaproteobacteria</taxon>
        <taxon>Hyphomicrobiales</taxon>
        <taxon>Rhizobiaceae</taxon>
        <taxon>Rhizobium/Agrobacterium group</taxon>
        <taxon>Rhizobium</taxon>
    </lineage>
</organism>
<dbReference type="InterPro" id="IPR011250">
    <property type="entry name" value="OMP/PagP_B-barrel"/>
</dbReference>
<dbReference type="Proteomes" id="UP000251205">
    <property type="component" value="Unassembled WGS sequence"/>
</dbReference>
<dbReference type="OrthoDB" id="9815357at2"/>
<dbReference type="SUPFAM" id="SSF56925">
    <property type="entry name" value="OMPA-like"/>
    <property type="match status" value="1"/>
</dbReference>
<comment type="similarity">
    <text evidence="5">Belongs to the Omp25/RopB family.</text>
</comment>
<keyword evidence="3" id="KW-0472">Membrane</keyword>
<dbReference type="PANTHER" id="PTHR34001">
    <property type="entry name" value="BLL7405 PROTEIN"/>
    <property type="match status" value="1"/>
</dbReference>
<protein>
    <submittedName>
        <fullName evidence="8">Porin family protein</fullName>
    </submittedName>
</protein>
<evidence type="ECO:0000256" key="4">
    <source>
        <dbReference type="ARBA" id="ARBA00023237"/>
    </source>
</evidence>
<dbReference type="AlphaFoldDB" id="A0A329Y4V1"/>
<evidence type="ECO:0000256" key="6">
    <source>
        <dbReference type="SAM" id="SignalP"/>
    </source>
</evidence>
<feature type="domain" description="Outer membrane protein beta-barrel" evidence="7">
    <location>
        <begin position="40"/>
        <end position="231"/>
    </location>
</feature>
<comment type="caution">
    <text evidence="8">The sequence shown here is derived from an EMBL/GenBank/DDBJ whole genome shotgun (WGS) entry which is preliminary data.</text>
</comment>
<dbReference type="Gene3D" id="2.40.160.20">
    <property type="match status" value="1"/>
</dbReference>
<dbReference type="PANTHER" id="PTHR34001:SF3">
    <property type="entry name" value="BLL7405 PROTEIN"/>
    <property type="match status" value="1"/>
</dbReference>
<evidence type="ECO:0000256" key="2">
    <source>
        <dbReference type="ARBA" id="ARBA00022729"/>
    </source>
</evidence>
<feature type="chain" id="PRO_5016454045" evidence="6">
    <location>
        <begin position="23"/>
        <end position="231"/>
    </location>
</feature>
<keyword evidence="4" id="KW-0998">Cell outer membrane</keyword>
<evidence type="ECO:0000313" key="8">
    <source>
        <dbReference type="EMBL" id="RAX38503.1"/>
    </source>
</evidence>
<comment type="subcellular location">
    <subcellularLocation>
        <location evidence="1">Cell outer membrane</location>
    </subcellularLocation>
</comment>
<dbReference type="EMBL" id="QMKK01000054">
    <property type="protein sequence ID" value="RAX38503.1"/>
    <property type="molecule type" value="Genomic_DNA"/>
</dbReference>
<evidence type="ECO:0000259" key="7">
    <source>
        <dbReference type="Pfam" id="PF13505"/>
    </source>
</evidence>
<keyword evidence="2 6" id="KW-0732">Signal</keyword>
<proteinExistence type="inferred from homology"/>
<reference evidence="8 9" key="1">
    <citation type="submission" date="2018-06" db="EMBL/GenBank/DDBJ databases">
        <title>Whole Genome Sequence of an efficient microsymbiont, Rhizobium tropici.</title>
        <authorList>
            <person name="Srinivasan R."/>
            <person name="Singh H.V."/>
            <person name="Srivastava R."/>
            <person name="Kumari B."/>
            <person name="Radhakrishna A."/>
        </authorList>
    </citation>
    <scope>NUCLEOTIDE SEQUENCE [LARGE SCALE GENOMIC DNA]</scope>
    <source>
        <strain evidence="8 9">IGFRI Rhizo-19</strain>
    </source>
</reference>
<dbReference type="InterPro" id="IPR051692">
    <property type="entry name" value="OMP-like"/>
</dbReference>
<gene>
    <name evidence="8" type="ORF">DQ393_28335</name>
</gene>